<proteinExistence type="predicted"/>
<reference evidence="2" key="1">
    <citation type="journal article" date="2022" name="Mol. Ecol. Resour.">
        <title>The genomes of chicory, endive, great burdock and yacon provide insights into Asteraceae palaeo-polyploidization history and plant inulin production.</title>
        <authorList>
            <person name="Fan W."/>
            <person name="Wang S."/>
            <person name="Wang H."/>
            <person name="Wang A."/>
            <person name="Jiang F."/>
            <person name="Liu H."/>
            <person name="Zhao H."/>
            <person name="Xu D."/>
            <person name="Zhang Y."/>
        </authorList>
    </citation>
    <scope>NUCLEOTIDE SEQUENCE [LARGE SCALE GENOMIC DNA]</scope>
    <source>
        <strain evidence="2">cv. Niubang</strain>
    </source>
</reference>
<keyword evidence="2" id="KW-1185">Reference proteome</keyword>
<name>A0ACB8YIJ2_ARCLA</name>
<gene>
    <name evidence="1" type="ORF">L6452_34363</name>
</gene>
<accession>A0ACB8YIJ2</accession>
<sequence length="239" mass="26920">MSRPYVYQCYAWPTSAASIPGRVVATVQPFSSRIIFLTLTTIFLNTHTQEGPPPNTHVWEICYPINQLSGLIRSAQLAIFGILCHLPGSPIPALRELTVRLMGCITDMVTNLDNTGRRVLPMAALFSCTRISGTAALPATPATVVEEEDETEDEDEDEDEEEEEEEEEFKEGNYRQEPRENPLVTVFAADDIPCSICLVQIEVGEMGTKLPCLHLFHEECVLRWLTYDFSCPNCRFRMD</sequence>
<reference evidence="1 2" key="2">
    <citation type="journal article" date="2022" name="Mol. Ecol. Resour.">
        <title>The genomes of chicory, endive, great burdock and yacon provide insights into Asteraceae paleo-polyploidization history and plant inulin production.</title>
        <authorList>
            <person name="Fan W."/>
            <person name="Wang S."/>
            <person name="Wang H."/>
            <person name="Wang A."/>
            <person name="Jiang F."/>
            <person name="Liu H."/>
            <person name="Zhao H."/>
            <person name="Xu D."/>
            <person name="Zhang Y."/>
        </authorList>
    </citation>
    <scope>NUCLEOTIDE SEQUENCE [LARGE SCALE GENOMIC DNA]</scope>
    <source>
        <strain evidence="2">cv. Niubang</strain>
    </source>
</reference>
<dbReference type="EMBL" id="CM042058">
    <property type="protein sequence ID" value="KAI3685129.1"/>
    <property type="molecule type" value="Genomic_DNA"/>
</dbReference>
<comment type="caution">
    <text evidence="1">The sequence shown here is derived from an EMBL/GenBank/DDBJ whole genome shotgun (WGS) entry which is preliminary data.</text>
</comment>
<evidence type="ECO:0000313" key="1">
    <source>
        <dbReference type="EMBL" id="KAI3685129.1"/>
    </source>
</evidence>
<protein>
    <submittedName>
        <fullName evidence="1">Uncharacterized protein</fullName>
    </submittedName>
</protein>
<organism evidence="1 2">
    <name type="scientific">Arctium lappa</name>
    <name type="common">Greater burdock</name>
    <name type="synonym">Lappa major</name>
    <dbReference type="NCBI Taxonomy" id="4217"/>
    <lineage>
        <taxon>Eukaryota</taxon>
        <taxon>Viridiplantae</taxon>
        <taxon>Streptophyta</taxon>
        <taxon>Embryophyta</taxon>
        <taxon>Tracheophyta</taxon>
        <taxon>Spermatophyta</taxon>
        <taxon>Magnoliopsida</taxon>
        <taxon>eudicotyledons</taxon>
        <taxon>Gunneridae</taxon>
        <taxon>Pentapetalae</taxon>
        <taxon>asterids</taxon>
        <taxon>campanulids</taxon>
        <taxon>Asterales</taxon>
        <taxon>Asteraceae</taxon>
        <taxon>Carduoideae</taxon>
        <taxon>Cardueae</taxon>
        <taxon>Arctiinae</taxon>
        <taxon>Arctium</taxon>
    </lineage>
</organism>
<evidence type="ECO:0000313" key="2">
    <source>
        <dbReference type="Proteomes" id="UP001055879"/>
    </source>
</evidence>
<dbReference type="Proteomes" id="UP001055879">
    <property type="component" value="Linkage Group LG12"/>
</dbReference>